<dbReference type="PANTHER" id="PTHR42759:SF1">
    <property type="entry name" value="MAGNESIUM-CHELATASE SUBUNIT CHLD"/>
    <property type="match status" value="1"/>
</dbReference>
<dbReference type="InterPro" id="IPR011703">
    <property type="entry name" value="ATPase_AAA-3"/>
</dbReference>
<sequence length="336" mass="36217">MASAGGESIEKLEDMIVRAAETTAAHVRAAKDAIGAVIFGQETVVERALITVLSGGHALLVGVPGLAKTKLVETMGIALGMDARRVQFTPDLMPSDILGSEVLEENSAGKRSFRFIPGPVFAQLLMADEINRASPRTQSALLQAMQEQHVTVAGARHDLPKPFHVLATQNPLEQEGTYPLPEAQLDRFLMEIDVDYPDIVAERKILFDTTGAEDSQAKAAMTSEDLLSAQRLVRRLPVGESVVEAILQLVRSARPGEEAGDLGRLISWGPGPRASQALMLAVRARALLDNRFAPSIDDVLELAEPVLKHRMALTFAARAEGETVGNVIKRLKARIG</sequence>
<feature type="domain" description="ChlI/MoxR AAA lid" evidence="2">
    <location>
        <begin position="266"/>
        <end position="329"/>
    </location>
</feature>
<dbReference type="AlphaFoldDB" id="A0A371B428"/>
<dbReference type="OrthoDB" id="9808397at2"/>
<dbReference type="Gene3D" id="3.40.50.300">
    <property type="entry name" value="P-loop containing nucleotide triphosphate hydrolases"/>
    <property type="match status" value="1"/>
</dbReference>
<name>A0A371B428_9BRAD</name>
<gene>
    <name evidence="3" type="ORF">DXH78_17425</name>
</gene>
<protein>
    <submittedName>
        <fullName evidence="3">MoxR family ATPase</fullName>
    </submittedName>
</protein>
<evidence type="ECO:0000259" key="2">
    <source>
        <dbReference type="Pfam" id="PF17863"/>
    </source>
</evidence>
<dbReference type="Pfam" id="PF17863">
    <property type="entry name" value="AAA_lid_2"/>
    <property type="match status" value="1"/>
</dbReference>
<dbReference type="InterPro" id="IPR027417">
    <property type="entry name" value="P-loop_NTPase"/>
</dbReference>
<keyword evidence="4" id="KW-1185">Reference proteome</keyword>
<evidence type="ECO:0000259" key="1">
    <source>
        <dbReference type="Pfam" id="PF07726"/>
    </source>
</evidence>
<evidence type="ECO:0000313" key="4">
    <source>
        <dbReference type="Proteomes" id="UP000263993"/>
    </source>
</evidence>
<reference evidence="4" key="1">
    <citation type="submission" date="2018-08" db="EMBL/GenBank/DDBJ databases">
        <authorList>
            <person name="Kim S.-J."/>
            <person name="Jung G.-Y."/>
        </authorList>
    </citation>
    <scope>NUCLEOTIDE SEQUENCE [LARGE SCALE GENOMIC DNA]</scope>
    <source>
        <strain evidence="4">GY_H</strain>
    </source>
</reference>
<dbReference type="Pfam" id="PF07726">
    <property type="entry name" value="AAA_3"/>
    <property type="match status" value="1"/>
</dbReference>
<dbReference type="GO" id="GO:0016887">
    <property type="term" value="F:ATP hydrolysis activity"/>
    <property type="evidence" value="ECO:0007669"/>
    <property type="project" value="InterPro"/>
</dbReference>
<dbReference type="EMBL" id="QRGO01000002">
    <property type="protein sequence ID" value="RDV02356.1"/>
    <property type="molecule type" value="Genomic_DNA"/>
</dbReference>
<evidence type="ECO:0000313" key="3">
    <source>
        <dbReference type="EMBL" id="RDV02356.1"/>
    </source>
</evidence>
<dbReference type="RefSeq" id="WP_115518477.1">
    <property type="nucleotide sequence ID" value="NZ_QRGO01000002.1"/>
</dbReference>
<dbReference type="GO" id="GO:0005524">
    <property type="term" value="F:ATP binding"/>
    <property type="evidence" value="ECO:0007669"/>
    <property type="project" value="InterPro"/>
</dbReference>
<dbReference type="InterPro" id="IPR041628">
    <property type="entry name" value="ChlI/MoxR_AAA_lid"/>
</dbReference>
<dbReference type="PIRSF" id="PIRSF002849">
    <property type="entry name" value="AAA_ATPase_chaperone_MoxR_prd"/>
    <property type="match status" value="1"/>
</dbReference>
<dbReference type="SUPFAM" id="SSF52540">
    <property type="entry name" value="P-loop containing nucleoside triphosphate hydrolases"/>
    <property type="match status" value="1"/>
</dbReference>
<dbReference type="PANTHER" id="PTHR42759">
    <property type="entry name" value="MOXR FAMILY PROTEIN"/>
    <property type="match status" value="1"/>
</dbReference>
<dbReference type="Gene3D" id="1.10.8.80">
    <property type="entry name" value="Magnesium chelatase subunit I, C-Terminal domain"/>
    <property type="match status" value="1"/>
</dbReference>
<accession>A0A371B428</accession>
<comment type="caution">
    <text evidence="3">The sequence shown here is derived from an EMBL/GenBank/DDBJ whole genome shotgun (WGS) entry which is preliminary data.</text>
</comment>
<proteinExistence type="predicted"/>
<organism evidence="3 4">
    <name type="scientific">Undibacter mobilis</name>
    <dbReference type="NCBI Taxonomy" id="2292256"/>
    <lineage>
        <taxon>Bacteria</taxon>
        <taxon>Pseudomonadati</taxon>
        <taxon>Pseudomonadota</taxon>
        <taxon>Alphaproteobacteria</taxon>
        <taxon>Hyphomicrobiales</taxon>
        <taxon>Nitrobacteraceae</taxon>
        <taxon>Undibacter</taxon>
    </lineage>
</organism>
<dbReference type="Proteomes" id="UP000263993">
    <property type="component" value="Unassembled WGS sequence"/>
</dbReference>
<dbReference type="InterPro" id="IPR050764">
    <property type="entry name" value="CbbQ/NirQ/NorQ/GpvN"/>
</dbReference>
<feature type="domain" description="ATPase AAA-3" evidence="1">
    <location>
        <begin position="57"/>
        <end position="190"/>
    </location>
</feature>